<keyword evidence="4" id="KW-1185">Reference proteome</keyword>
<proteinExistence type="predicted"/>
<dbReference type="Gene3D" id="1.10.3210.10">
    <property type="entry name" value="Hypothetical protein af1432"/>
    <property type="match status" value="1"/>
</dbReference>
<dbReference type="InterPro" id="IPR006674">
    <property type="entry name" value="HD_domain"/>
</dbReference>
<dbReference type="EMBL" id="FZNR01000022">
    <property type="protein sequence ID" value="SNS72777.1"/>
    <property type="molecule type" value="Genomic_DNA"/>
</dbReference>
<dbReference type="SUPFAM" id="SSF109604">
    <property type="entry name" value="HD-domain/PDEase-like"/>
    <property type="match status" value="1"/>
</dbReference>
<reference evidence="3 4" key="1">
    <citation type="submission" date="2017-06" db="EMBL/GenBank/DDBJ databases">
        <authorList>
            <person name="Kim H.J."/>
            <person name="Triplett B.A."/>
        </authorList>
    </citation>
    <scope>NUCLEOTIDE SEQUENCE [LARGE SCALE GENOMIC DNA]</scope>
    <source>
        <strain evidence="3 4">DSM 43151</strain>
    </source>
</reference>
<feature type="compositionally biased region" description="Pro residues" evidence="1">
    <location>
        <begin position="86"/>
        <end position="95"/>
    </location>
</feature>
<evidence type="ECO:0000256" key="1">
    <source>
        <dbReference type="SAM" id="MobiDB-lite"/>
    </source>
</evidence>
<evidence type="ECO:0000313" key="4">
    <source>
        <dbReference type="Proteomes" id="UP000198415"/>
    </source>
</evidence>
<dbReference type="InterPro" id="IPR003607">
    <property type="entry name" value="HD/PDEase_dom"/>
</dbReference>
<name>A0A239GUH9_9ACTN</name>
<dbReference type="CDD" id="cd00077">
    <property type="entry name" value="HDc"/>
    <property type="match status" value="1"/>
</dbReference>
<organism evidence="3 4">
    <name type="scientific">Actinoplanes regularis</name>
    <dbReference type="NCBI Taxonomy" id="52697"/>
    <lineage>
        <taxon>Bacteria</taxon>
        <taxon>Bacillati</taxon>
        <taxon>Actinomycetota</taxon>
        <taxon>Actinomycetes</taxon>
        <taxon>Micromonosporales</taxon>
        <taxon>Micromonosporaceae</taxon>
        <taxon>Actinoplanes</taxon>
    </lineage>
</organism>
<dbReference type="AlphaFoldDB" id="A0A239GUH9"/>
<evidence type="ECO:0000313" key="3">
    <source>
        <dbReference type="EMBL" id="SNS72777.1"/>
    </source>
</evidence>
<evidence type="ECO:0000259" key="2">
    <source>
        <dbReference type="Pfam" id="PF01966"/>
    </source>
</evidence>
<protein>
    <submittedName>
        <fullName evidence="3">HD domain-containing protein</fullName>
    </submittedName>
</protein>
<feature type="compositionally biased region" description="Basic and acidic residues" evidence="1">
    <location>
        <begin position="52"/>
        <end position="63"/>
    </location>
</feature>
<sequence>MTRRARDDTESVTGLAARILKGRPSACPRHLPEGRRGSEVQGRPGCGRRLRREAPLSSEERPGTLRAANPDARRQRLARRPGAVRWPPPTPPPVGSRPTSPSLNCLWPCRRRGPIRSCTPADGLPAWPSRAPAKRRTRAQAAALAAPLRAALKTYRKFEQDPASDRPVIRCQHSRYGLDMSLISWAYETSERTLASVLPRRWAHVQGVALKARELSLVAGVDAPLLEAAAVLHDVGYAPELKKTGFHPLDGAYFLRSIEAPSRLVNLVAHHSCAIREARLRGLEDQLAAFVDEEGPVRDCLWMCDLTTTPDGTPTDFNSRVAEIKQRYGPEDLVTTFITSAEPDLTAAIARTAQRLARATGV</sequence>
<dbReference type="Pfam" id="PF01966">
    <property type="entry name" value="HD"/>
    <property type="match status" value="1"/>
</dbReference>
<gene>
    <name evidence="3" type="ORF">SAMN06264365_12274</name>
</gene>
<accession>A0A239GUH9</accession>
<dbReference type="Proteomes" id="UP000198415">
    <property type="component" value="Unassembled WGS sequence"/>
</dbReference>
<feature type="region of interest" description="Disordered" evidence="1">
    <location>
        <begin position="1"/>
        <end position="101"/>
    </location>
</feature>
<feature type="domain" description="HD" evidence="2">
    <location>
        <begin position="201"/>
        <end position="286"/>
    </location>
</feature>